<keyword evidence="3 4" id="KW-0067">ATP-binding</keyword>
<keyword evidence="1" id="KW-0479">Metal-binding</keyword>
<protein>
    <submittedName>
        <fullName evidence="6">RimK family alpha-L-glutamate ligase</fullName>
    </submittedName>
</protein>
<accession>A0A7C2NWH0</accession>
<dbReference type="GO" id="GO:0018169">
    <property type="term" value="F:ribosomal S6-glutamic acid ligase activity"/>
    <property type="evidence" value="ECO:0007669"/>
    <property type="project" value="TreeGrafter"/>
</dbReference>
<dbReference type="GO" id="GO:0009432">
    <property type="term" value="P:SOS response"/>
    <property type="evidence" value="ECO:0007669"/>
    <property type="project" value="TreeGrafter"/>
</dbReference>
<dbReference type="Gene3D" id="3.30.1490.20">
    <property type="entry name" value="ATP-grasp fold, A domain"/>
    <property type="match status" value="1"/>
</dbReference>
<dbReference type="SUPFAM" id="SSF56059">
    <property type="entry name" value="Glutathione synthetase ATP-binding domain-like"/>
    <property type="match status" value="1"/>
</dbReference>
<dbReference type="InterPro" id="IPR004666">
    <property type="entry name" value="Rp_bS6_RimK/Lys_biosynth_LsyX"/>
</dbReference>
<dbReference type="EMBL" id="DSOK01000166">
    <property type="protein sequence ID" value="HEN14931.1"/>
    <property type="molecule type" value="Genomic_DNA"/>
</dbReference>
<evidence type="ECO:0000259" key="5">
    <source>
        <dbReference type="PROSITE" id="PS50975"/>
    </source>
</evidence>
<evidence type="ECO:0000256" key="2">
    <source>
        <dbReference type="ARBA" id="ARBA00022741"/>
    </source>
</evidence>
<dbReference type="InterPro" id="IPR013815">
    <property type="entry name" value="ATP_grasp_subdomain_1"/>
</dbReference>
<feature type="domain" description="ATP-grasp" evidence="5">
    <location>
        <begin position="109"/>
        <end position="290"/>
    </location>
</feature>
<dbReference type="Gene3D" id="3.40.50.20">
    <property type="match status" value="1"/>
</dbReference>
<dbReference type="Pfam" id="PF08443">
    <property type="entry name" value="RimK"/>
    <property type="match status" value="1"/>
</dbReference>
<evidence type="ECO:0000256" key="4">
    <source>
        <dbReference type="PROSITE-ProRule" id="PRU00409"/>
    </source>
</evidence>
<sequence length="292" mass="31258">MHLGILADAQSWYFRDLSRAARDAGHECTRLEFAQLAGGVSENRATFGPPSGDGGLNGVDCVLVRSMPLGSLEQVVFRMDVLARLEGAGVPVVNPPKSLECAIDKYLTTSRLAAAGLPVPDTVVCQTTDEALAAREQLGGDVVVKPLFGAEGRGIVRVSDTDMGWRVFSTLERIGAVLYLQRYIDHGGSDVRVLVLGGRVLGGMKRIATTGFRTNVSQQGRAEQHPPTDREADLALRAVAAVGAQFAGVDLLYDRDGRCHVIEVNGVPGWKAFARVNEMDVAAAFVEWLGTL</sequence>
<name>A0A7C2NWH0_9PLAN</name>
<gene>
    <name evidence="6" type="ORF">ENQ76_05610</name>
</gene>
<organism evidence="6">
    <name type="scientific">Schlesneria paludicola</name>
    <dbReference type="NCBI Taxonomy" id="360056"/>
    <lineage>
        <taxon>Bacteria</taxon>
        <taxon>Pseudomonadati</taxon>
        <taxon>Planctomycetota</taxon>
        <taxon>Planctomycetia</taxon>
        <taxon>Planctomycetales</taxon>
        <taxon>Planctomycetaceae</taxon>
        <taxon>Schlesneria</taxon>
    </lineage>
</organism>
<dbReference type="InterPro" id="IPR011761">
    <property type="entry name" value="ATP-grasp"/>
</dbReference>
<keyword evidence="2 4" id="KW-0547">Nucleotide-binding</keyword>
<dbReference type="Gene3D" id="3.30.470.20">
    <property type="entry name" value="ATP-grasp fold, B domain"/>
    <property type="match status" value="1"/>
</dbReference>
<evidence type="ECO:0000256" key="1">
    <source>
        <dbReference type="ARBA" id="ARBA00022723"/>
    </source>
</evidence>
<dbReference type="AlphaFoldDB" id="A0A7C2NWH0"/>
<evidence type="ECO:0000256" key="3">
    <source>
        <dbReference type="ARBA" id="ARBA00022840"/>
    </source>
</evidence>
<proteinExistence type="predicted"/>
<keyword evidence="6" id="KW-0436">Ligase</keyword>
<dbReference type="PROSITE" id="PS50975">
    <property type="entry name" value="ATP_GRASP"/>
    <property type="match status" value="1"/>
</dbReference>
<evidence type="ECO:0000313" key="6">
    <source>
        <dbReference type="EMBL" id="HEN14931.1"/>
    </source>
</evidence>
<dbReference type="GO" id="GO:0005737">
    <property type="term" value="C:cytoplasm"/>
    <property type="evidence" value="ECO:0007669"/>
    <property type="project" value="TreeGrafter"/>
</dbReference>
<reference evidence="6" key="1">
    <citation type="journal article" date="2020" name="mSystems">
        <title>Genome- and Community-Level Interaction Insights into Carbon Utilization and Element Cycling Functions of Hydrothermarchaeota in Hydrothermal Sediment.</title>
        <authorList>
            <person name="Zhou Z."/>
            <person name="Liu Y."/>
            <person name="Xu W."/>
            <person name="Pan J."/>
            <person name="Luo Z.H."/>
            <person name="Li M."/>
        </authorList>
    </citation>
    <scope>NUCLEOTIDE SEQUENCE [LARGE SCALE GENOMIC DNA]</scope>
    <source>
        <strain evidence="6">SpSt-339</strain>
    </source>
</reference>
<dbReference type="GO" id="GO:0005524">
    <property type="term" value="F:ATP binding"/>
    <property type="evidence" value="ECO:0007669"/>
    <property type="project" value="UniProtKB-UniRule"/>
</dbReference>
<dbReference type="NCBIfam" id="TIGR00768">
    <property type="entry name" value="rimK_fam"/>
    <property type="match status" value="1"/>
</dbReference>
<comment type="caution">
    <text evidence="6">The sequence shown here is derived from an EMBL/GenBank/DDBJ whole genome shotgun (WGS) entry which is preliminary data.</text>
</comment>
<dbReference type="GO" id="GO:0046872">
    <property type="term" value="F:metal ion binding"/>
    <property type="evidence" value="ECO:0007669"/>
    <property type="project" value="UniProtKB-KW"/>
</dbReference>
<dbReference type="PANTHER" id="PTHR21621:SF0">
    <property type="entry name" value="BETA-CITRYLGLUTAMATE SYNTHASE B-RELATED"/>
    <property type="match status" value="1"/>
</dbReference>
<dbReference type="InterPro" id="IPR013651">
    <property type="entry name" value="ATP-grasp_RimK-type"/>
</dbReference>
<dbReference type="PANTHER" id="PTHR21621">
    <property type="entry name" value="RIBOSOMAL PROTEIN S6 MODIFICATION PROTEIN"/>
    <property type="match status" value="1"/>
</dbReference>